<sequence>MTRILLYIALILPWFSLFFIRKSTIKRFMPVTIFTALLMTIVFQIAYTYDWWVIHEYIAPWGHMIDVSFAYGVFAVGTLWIFILTHHSYVKYLITNMVFDGFFSFFVFDILDKLGIGTIKNLKEWQYFLIMLLVSVIIYIYFRWQDTIWKEDDHE</sequence>
<name>A0ABW5RXA7_9BACI</name>
<accession>A0ABW5RXA7</accession>
<protein>
    <recommendedName>
        <fullName evidence="4">Lycopene cyclase domain-containing protein</fullName>
    </recommendedName>
</protein>
<dbReference type="RefSeq" id="WP_377937307.1">
    <property type="nucleotide sequence ID" value="NZ_JBHUMF010000031.1"/>
</dbReference>
<comment type="caution">
    <text evidence="2">The sequence shown here is derived from an EMBL/GenBank/DDBJ whole genome shotgun (WGS) entry which is preliminary data.</text>
</comment>
<evidence type="ECO:0008006" key="4">
    <source>
        <dbReference type="Google" id="ProtNLM"/>
    </source>
</evidence>
<evidence type="ECO:0000256" key="1">
    <source>
        <dbReference type="SAM" id="Phobius"/>
    </source>
</evidence>
<feature type="transmembrane region" description="Helical" evidence="1">
    <location>
        <begin position="28"/>
        <end position="47"/>
    </location>
</feature>
<dbReference type="Proteomes" id="UP001597506">
    <property type="component" value="Unassembled WGS sequence"/>
</dbReference>
<feature type="transmembrane region" description="Helical" evidence="1">
    <location>
        <begin position="97"/>
        <end position="119"/>
    </location>
</feature>
<keyword evidence="1" id="KW-1133">Transmembrane helix</keyword>
<evidence type="ECO:0000313" key="3">
    <source>
        <dbReference type="Proteomes" id="UP001597506"/>
    </source>
</evidence>
<keyword evidence="1" id="KW-0812">Transmembrane</keyword>
<keyword evidence="3" id="KW-1185">Reference proteome</keyword>
<proteinExistence type="predicted"/>
<reference evidence="3" key="1">
    <citation type="journal article" date="2019" name="Int. J. Syst. Evol. Microbiol.">
        <title>The Global Catalogue of Microorganisms (GCM) 10K type strain sequencing project: providing services to taxonomists for standard genome sequencing and annotation.</title>
        <authorList>
            <consortium name="The Broad Institute Genomics Platform"/>
            <consortium name="The Broad Institute Genome Sequencing Center for Infectious Disease"/>
            <person name="Wu L."/>
            <person name="Ma J."/>
        </authorList>
    </citation>
    <scope>NUCLEOTIDE SEQUENCE [LARGE SCALE GENOMIC DNA]</scope>
    <source>
        <strain evidence="3">KCTC 3913</strain>
    </source>
</reference>
<keyword evidence="1" id="KW-0472">Membrane</keyword>
<feature type="transmembrane region" description="Helical" evidence="1">
    <location>
        <begin position="6"/>
        <end position="21"/>
    </location>
</feature>
<feature type="transmembrane region" description="Helical" evidence="1">
    <location>
        <begin position="125"/>
        <end position="142"/>
    </location>
</feature>
<evidence type="ECO:0000313" key="2">
    <source>
        <dbReference type="EMBL" id="MFD2682666.1"/>
    </source>
</evidence>
<dbReference type="EMBL" id="JBHUMF010000031">
    <property type="protein sequence ID" value="MFD2682666.1"/>
    <property type="molecule type" value="Genomic_DNA"/>
</dbReference>
<feature type="transmembrane region" description="Helical" evidence="1">
    <location>
        <begin position="67"/>
        <end position="85"/>
    </location>
</feature>
<organism evidence="2 3">
    <name type="scientific">Bacillus seohaeanensis</name>
    <dbReference type="NCBI Taxonomy" id="284580"/>
    <lineage>
        <taxon>Bacteria</taxon>
        <taxon>Bacillati</taxon>
        <taxon>Bacillota</taxon>
        <taxon>Bacilli</taxon>
        <taxon>Bacillales</taxon>
        <taxon>Bacillaceae</taxon>
        <taxon>Bacillus</taxon>
    </lineage>
</organism>
<gene>
    <name evidence="2" type="ORF">ACFSUL_18160</name>
</gene>